<evidence type="ECO:0000256" key="1">
    <source>
        <dbReference type="ARBA" id="ARBA00022614"/>
    </source>
</evidence>
<keyword evidence="2" id="KW-0677">Repeat</keyword>
<dbReference type="SMART" id="SM00365">
    <property type="entry name" value="LRR_SD22"/>
    <property type="match status" value="9"/>
</dbReference>
<dbReference type="InterPro" id="IPR032675">
    <property type="entry name" value="LRR_dom_sf"/>
</dbReference>
<dbReference type="Gene3D" id="2.60.40.10">
    <property type="entry name" value="Immunoglobulins"/>
    <property type="match status" value="1"/>
</dbReference>
<keyword evidence="5" id="KW-1185">Reference proteome</keyword>
<dbReference type="RefSeq" id="WP_027445412.1">
    <property type="nucleotide sequence ID" value="NZ_AULJ01000008.1"/>
</dbReference>
<sequence>MKRQMLKVKVIIVLVMISLFYWGGTSYANENVEEDKITFKELDSEADVSIHKKWEITFDRAMKQKLFEKNILVGDRLDNLIPVTVESKDNGRKAVIHPPEGGYKEGNIYYIVITHYLSDQEGRFFSQPILKKFETEYSEEDIVEIPDPNLKDRLLSQLDKVTKNITKQDLENIRGIDLSKSNIKSLEGLEMAINLQELHMPNNQVSDLQPISQLKQLRYLNVRNNNITDLDPVKELSQLQVLYASQNKIKNLDPLAQLFNLRKLDMDSNNIENIEPLRSLGTLYYISLLQNPLSDEAMDVINNLRQHVYTVRYGTEFHFEDPNLEEVVRMSQHIEKDVPIYTSDVDTLYNLEIYDRNIKSLEGIGELVSLRNLEISHNNITDYSPINKVKGLKGLSINNTDLKELDFLKGMDQLEKLHLKHNKISDISELENLENLTFLNVKGNKIEDLSVLSELNKVQNLILTDNHIKDLSVFQELENDFYWLYLDDNQISDISPLVKMVKDKKYKGLLDISFNQLDSTSKTVQDQLSKLREQNEYLWAHFQMPKTIEEGKGILYGRYYSISMYSLKTKHIDVENAKVQLLNQDGEVVTSSTVHENGRFKTKQVPAGMYHIQFKGTHYTQDAPREIEVKSGKAISTDLYVFPLQIKGNVTIKDTQVKVKEYEIQLLDEEGQETDAEINKNYSEFDIMSLSKGTYTLRINAEGFQPYEKVIELKNNLDVQVELEPLKRSE</sequence>
<dbReference type="PROSITE" id="PS51450">
    <property type="entry name" value="LRR"/>
    <property type="match status" value="8"/>
</dbReference>
<dbReference type="Pfam" id="PF18962">
    <property type="entry name" value="Por_Secre_tail"/>
    <property type="match status" value="1"/>
</dbReference>
<organism evidence="4 5">
    <name type="scientific">Pontibacillus marinus BH030004 = DSM 16465</name>
    <dbReference type="NCBI Taxonomy" id="1385511"/>
    <lineage>
        <taxon>Bacteria</taxon>
        <taxon>Bacillati</taxon>
        <taxon>Bacillota</taxon>
        <taxon>Bacilli</taxon>
        <taxon>Bacillales</taxon>
        <taxon>Bacillaceae</taxon>
        <taxon>Pontibacillus</taxon>
    </lineage>
</organism>
<reference evidence="4 5" key="1">
    <citation type="submission" date="2013-08" db="EMBL/GenBank/DDBJ databases">
        <authorList>
            <person name="Huang J."/>
            <person name="Wang G."/>
        </authorList>
    </citation>
    <scope>NUCLEOTIDE SEQUENCE [LARGE SCALE GENOMIC DNA]</scope>
    <source>
        <strain evidence="4 5">BH030004</strain>
    </source>
</reference>
<dbReference type="SMART" id="SM00369">
    <property type="entry name" value="LRR_TYP"/>
    <property type="match status" value="4"/>
</dbReference>
<dbReference type="PANTHER" id="PTHR46652">
    <property type="entry name" value="LEUCINE-RICH REPEAT AND IQ DOMAIN-CONTAINING PROTEIN 1-RELATED"/>
    <property type="match status" value="1"/>
</dbReference>
<protein>
    <recommendedName>
        <fullName evidence="3">Secretion system C-terminal sorting domain-containing protein</fullName>
    </recommendedName>
</protein>
<dbReference type="InterPro" id="IPR001611">
    <property type="entry name" value="Leu-rich_rpt"/>
</dbReference>
<evidence type="ECO:0000256" key="2">
    <source>
        <dbReference type="ARBA" id="ARBA00022737"/>
    </source>
</evidence>
<dbReference type="SMART" id="SM00364">
    <property type="entry name" value="LRR_BAC"/>
    <property type="match status" value="4"/>
</dbReference>
<dbReference type="InterPro" id="IPR003591">
    <property type="entry name" value="Leu-rich_rpt_typical-subtyp"/>
</dbReference>
<dbReference type="InterPro" id="IPR025875">
    <property type="entry name" value="Leu-rich_rpt_4"/>
</dbReference>
<comment type="caution">
    <text evidence="4">The sequence shown here is derived from an EMBL/GenBank/DDBJ whole genome shotgun (WGS) entry which is preliminary data.</text>
</comment>
<dbReference type="STRING" id="1385511.GCA_000425225_00826"/>
<accession>A0A0A5GGW5</accession>
<dbReference type="Gene3D" id="3.80.10.10">
    <property type="entry name" value="Ribonuclease Inhibitor"/>
    <property type="match status" value="2"/>
</dbReference>
<dbReference type="Pfam" id="PF12799">
    <property type="entry name" value="LRR_4"/>
    <property type="match status" value="3"/>
</dbReference>
<dbReference type="InterPro" id="IPR026444">
    <property type="entry name" value="Secre_tail"/>
</dbReference>
<name>A0A0A5GGW5_9BACI</name>
<dbReference type="EMBL" id="AVPF01000003">
    <property type="protein sequence ID" value="KGX91259.1"/>
    <property type="molecule type" value="Genomic_DNA"/>
</dbReference>
<dbReference type="PANTHER" id="PTHR46652:SF3">
    <property type="entry name" value="LEUCINE-RICH REPEAT-CONTAINING PROTEIN 9"/>
    <property type="match status" value="1"/>
</dbReference>
<dbReference type="InterPro" id="IPR050836">
    <property type="entry name" value="SDS22/Internalin_LRR"/>
</dbReference>
<dbReference type="Gene3D" id="2.60.40.1120">
    <property type="entry name" value="Carboxypeptidase-like, regulatory domain"/>
    <property type="match status" value="1"/>
</dbReference>
<evidence type="ECO:0000259" key="3">
    <source>
        <dbReference type="Pfam" id="PF18962"/>
    </source>
</evidence>
<dbReference type="Proteomes" id="UP000030403">
    <property type="component" value="Unassembled WGS sequence"/>
</dbReference>
<keyword evidence="1" id="KW-0433">Leucine-rich repeat</keyword>
<dbReference type="eggNOG" id="COG4886">
    <property type="taxonomic scope" value="Bacteria"/>
</dbReference>
<feature type="domain" description="Secretion system C-terminal sorting" evidence="3">
    <location>
        <begin position="646"/>
        <end position="711"/>
    </location>
</feature>
<dbReference type="SUPFAM" id="SSF52058">
    <property type="entry name" value="L domain-like"/>
    <property type="match status" value="1"/>
</dbReference>
<dbReference type="OrthoDB" id="2786233at2"/>
<evidence type="ECO:0000313" key="5">
    <source>
        <dbReference type="Proteomes" id="UP000030403"/>
    </source>
</evidence>
<proteinExistence type="predicted"/>
<gene>
    <name evidence="4" type="ORF">N783_10970</name>
</gene>
<evidence type="ECO:0000313" key="4">
    <source>
        <dbReference type="EMBL" id="KGX91259.1"/>
    </source>
</evidence>
<dbReference type="SUPFAM" id="SSF49478">
    <property type="entry name" value="Cna protein B-type domain"/>
    <property type="match status" value="1"/>
</dbReference>
<dbReference type="AlphaFoldDB" id="A0A0A5GGW5"/>
<dbReference type="InterPro" id="IPR013783">
    <property type="entry name" value="Ig-like_fold"/>
</dbReference>